<proteinExistence type="predicted"/>
<evidence type="ECO:0000313" key="2">
    <source>
        <dbReference type="Proteomes" id="UP000886998"/>
    </source>
</evidence>
<name>A0A8X6KII0_9ARAC</name>
<comment type="caution">
    <text evidence="1">The sequence shown here is derived from an EMBL/GenBank/DDBJ whole genome shotgun (WGS) entry which is preliminary data.</text>
</comment>
<reference evidence="1" key="1">
    <citation type="submission" date="2020-08" db="EMBL/GenBank/DDBJ databases">
        <title>Multicomponent nature underlies the extraordinary mechanical properties of spider dragline silk.</title>
        <authorList>
            <person name="Kono N."/>
            <person name="Nakamura H."/>
            <person name="Mori M."/>
            <person name="Yoshida Y."/>
            <person name="Ohtoshi R."/>
            <person name="Malay A.D."/>
            <person name="Moran D.A.P."/>
            <person name="Tomita M."/>
            <person name="Numata K."/>
            <person name="Arakawa K."/>
        </authorList>
    </citation>
    <scope>NUCLEOTIDE SEQUENCE</scope>
</reference>
<gene>
    <name evidence="1" type="ORF">TNIN_279501</name>
</gene>
<organism evidence="1 2">
    <name type="scientific">Trichonephila inaurata madagascariensis</name>
    <dbReference type="NCBI Taxonomy" id="2747483"/>
    <lineage>
        <taxon>Eukaryota</taxon>
        <taxon>Metazoa</taxon>
        <taxon>Ecdysozoa</taxon>
        <taxon>Arthropoda</taxon>
        <taxon>Chelicerata</taxon>
        <taxon>Arachnida</taxon>
        <taxon>Araneae</taxon>
        <taxon>Araneomorphae</taxon>
        <taxon>Entelegynae</taxon>
        <taxon>Araneoidea</taxon>
        <taxon>Nephilidae</taxon>
        <taxon>Trichonephila</taxon>
        <taxon>Trichonephila inaurata</taxon>
    </lineage>
</organism>
<dbReference type="EMBL" id="BMAV01026544">
    <property type="protein sequence ID" value="GFS51385.1"/>
    <property type="molecule type" value="Genomic_DNA"/>
</dbReference>
<keyword evidence="2" id="KW-1185">Reference proteome</keyword>
<accession>A0A8X6KII0</accession>
<sequence>MESRQEITIMDLDKYSDAELIDFMYSRYRRDIQSYFTANFIADSDFHLLIYTGWIFITVENKYRHLIEFLASQKFAMYSGGSKSTVYAFYADNRELAIGDFDILKNFWKLVKYIRRIDIESHKTVFLRCKPQSLTNLSLAKMQAYNLRPSLPDNVLQKLGINDFS</sequence>
<dbReference type="AlphaFoldDB" id="A0A8X6KII0"/>
<dbReference type="Proteomes" id="UP000886998">
    <property type="component" value="Unassembled WGS sequence"/>
</dbReference>
<protein>
    <submittedName>
        <fullName evidence="1">Uncharacterized protein</fullName>
    </submittedName>
</protein>
<evidence type="ECO:0000313" key="1">
    <source>
        <dbReference type="EMBL" id="GFS51385.1"/>
    </source>
</evidence>